<feature type="compositionally biased region" description="Polar residues" evidence="1">
    <location>
        <begin position="502"/>
        <end position="522"/>
    </location>
</feature>
<dbReference type="Pfam" id="PF00069">
    <property type="entry name" value="Pkinase"/>
    <property type="match status" value="1"/>
</dbReference>
<name>A0AAE1HLS6_9NEOP</name>
<dbReference type="InterPro" id="IPR051744">
    <property type="entry name" value="AP2_assoc_SerThr_kinase"/>
</dbReference>
<feature type="domain" description="Protein kinase" evidence="2">
    <location>
        <begin position="34"/>
        <end position="299"/>
    </location>
</feature>
<keyword evidence="3" id="KW-0418">Kinase</keyword>
<keyword evidence="4" id="KW-1185">Reference proteome</keyword>
<feature type="compositionally biased region" description="Low complexity" evidence="1">
    <location>
        <begin position="368"/>
        <end position="379"/>
    </location>
</feature>
<evidence type="ECO:0000313" key="4">
    <source>
        <dbReference type="Proteomes" id="UP001219518"/>
    </source>
</evidence>
<feature type="compositionally biased region" description="Polar residues" evidence="1">
    <location>
        <begin position="822"/>
        <end position="842"/>
    </location>
</feature>
<accession>A0AAE1HLS6</accession>
<evidence type="ECO:0000259" key="2">
    <source>
        <dbReference type="PROSITE" id="PS50011"/>
    </source>
</evidence>
<feature type="compositionally biased region" description="Low complexity" evidence="1">
    <location>
        <begin position="575"/>
        <end position="585"/>
    </location>
</feature>
<dbReference type="PROSITE" id="PS00108">
    <property type="entry name" value="PROTEIN_KINASE_ST"/>
    <property type="match status" value="1"/>
</dbReference>
<feature type="compositionally biased region" description="Polar residues" evidence="1">
    <location>
        <begin position="604"/>
        <end position="616"/>
    </location>
</feature>
<dbReference type="InterPro" id="IPR000719">
    <property type="entry name" value="Prot_kinase_dom"/>
</dbReference>
<dbReference type="PANTHER" id="PTHR47907">
    <property type="entry name" value="PROTEIN KINASE DOMAIN-CONTAINING PROTEIN"/>
    <property type="match status" value="1"/>
</dbReference>
<organism evidence="3 4">
    <name type="scientific">Frankliniella fusca</name>
    <dbReference type="NCBI Taxonomy" id="407009"/>
    <lineage>
        <taxon>Eukaryota</taxon>
        <taxon>Metazoa</taxon>
        <taxon>Ecdysozoa</taxon>
        <taxon>Arthropoda</taxon>
        <taxon>Hexapoda</taxon>
        <taxon>Insecta</taxon>
        <taxon>Pterygota</taxon>
        <taxon>Neoptera</taxon>
        <taxon>Paraneoptera</taxon>
        <taxon>Thysanoptera</taxon>
        <taxon>Terebrantia</taxon>
        <taxon>Thripoidea</taxon>
        <taxon>Thripidae</taxon>
        <taxon>Frankliniella</taxon>
    </lineage>
</organism>
<keyword evidence="3" id="KW-0808">Transferase</keyword>
<feature type="compositionally biased region" description="Basic and acidic residues" evidence="1">
    <location>
        <begin position="788"/>
        <end position="797"/>
    </location>
</feature>
<feature type="compositionally biased region" description="Polar residues" evidence="1">
    <location>
        <begin position="435"/>
        <end position="450"/>
    </location>
</feature>
<dbReference type="PANTHER" id="PTHR47907:SF5">
    <property type="entry name" value="AP2 ASSOCIATED KINASE 1"/>
    <property type="match status" value="1"/>
</dbReference>
<feature type="compositionally biased region" description="Low complexity" evidence="1">
    <location>
        <begin position="461"/>
        <end position="474"/>
    </location>
</feature>
<reference evidence="3" key="1">
    <citation type="submission" date="2021-07" db="EMBL/GenBank/DDBJ databases">
        <authorList>
            <person name="Catto M.A."/>
            <person name="Jacobson A."/>
            <person name="Kennedy G."/>
            <person name="Labadie P."/>
            <person name="Hunt B.G."/>
            <person name="Srinivasan R."/>
        </authorList>
    </citation>
    <scope>NUCLEOTIDE SEQUENCE</scope>
    <source>
        <strain evidence="3">PL_HMW_Pooled</strain>
        <tissue evidence="3">Head</tissue>
    </source>
</reference>
<feature type="region of interest" description="Disordered" evidence="1">
    <location>
        <begin position="569"/>
        <end position="620"/>
    </location>
</feature>
<dbReference type="InterPro" id="IPR008271">
    <property type="entry name" value="Ser/Thr_kinase_AS"/>
</dbReference>
<reference evidence="3" key="2">
    <citation type="journal article" date="2023" name="BMC Genomics">
        <title>Pest status, molecular evolution, and epigenetic factors derived from the genome assembly of Frankliniella fusca, a thysanopteran phytovirus vector.</title>
        <authorList>
            <person name="Catto M.A."/>
            <person name="Labadie P.E."/>
            <person name="Jacobson A.L."/>
            <person name="Kennedy G.G."/>
            <person name="Srinivasan R."/>
            <person name="Hunt B.G."/>
        </authorList>
    </citation>
    <scope>NUCLEOTIDE SEQUENCE</scope>
    <source>
        <strain evidence="3">PL_HMW_Pooled</strain>
    </source>
</reference>
<sequence length="1332" mass="144582">MKKLFSRIETKIDNTSKEPSNYVGKVFTLGKQNYTVEEVIAEGGFAVVFLVKGSNGKRYALKRMYVNNDFDLNVAKREIQIASNLSGHKNIIGYVDASITPTSNGVYEVLLLMSHCKSDVLQMMNARLQTGFSEAEVLQIFCDMVEAVSRLHFCQTPISHRDLKVENILLSESGHYVLCDFGSATAKVLNPETQGVPAVEEELHKYTTLSYRSPEMVDLYSGQTIGTKADIWALGCLLYKLCFFSLPFGESTLAIQSGNFSIPDNSKYSKGIHNLIRYMLEPDQEKRPDIFQVASVAFALAGKDCPKVPVPSLEQLPSAQMESEIKKVPVKILKQPVAPIVEGTSVAPRQRPKGGPAKGGVLSIPIRASPTPTTAKRPAAPSPSPASGDHSNVFLNPLPPPPTPQSNRESQIGKTPEPSPHLPVPTQVFFPPTSPCHSASTNENPATTPTCQPPVTPSGIPPSSNSSSREGIGPEAVLFPPSGYPDPFHEGEGTIAGFPMASNASAPTSSGKLEASASQSIEMLSPPGSPTNSSSRVHRRNVSDTSAFNKVFVNDTSQFLAPYQASVKSREIESPESPESYKTLGGQKGGLTGNIDQKPPGVSASHNELSKVSSLPGTDRAALSMSEEVADWNPFHECSKSENLSEDQFFGAEFDKIRRGSQSSISNVKSRESLVMTYSDTAEDPFSSAPFSLPSSRQNSCKEKSSSKKSSSGESRTSRKEWKEITPEVIQPDKPSSEEASVSNLHLSPPFVRAPAEDRSKYEKLTYDVADSSSDDSDSSNSNQDQQDDSKIQKDLKNSQLNSSSRKKGTTPLQSRIVREVCNSNVYLSDDSIGSASDLRNNTNDEREEYESEGESDEKTTRKSANLSRHSRRRSFNEQHSPNTCGSSAYHAECESASTHDENNSTPTLSRRKKEKVVQSSTLNNEEESDLFVGHQYGEKPLLADDELDSFEGDFSSGSGSPRLESPNKTSKNQWPTQPNVDVFALAPFPAVSTKDNLKSEQPLIVKEGSLVDLGESTETVKEVLDNSLLTNVRGSTPISADNDRGQSTEDLFGSPPFHSHASENPFRDVVSRTTPNCASLSPSSQTPKMEPSSIVLKVVNSSGPKLHESRSVDVVSSSGSTPSDVFFTKFKSVPGTSYSGEGSKDCSGKSVKADLFGATPFTCEVRSSTQVSCPSSLSLSHSSHDMAQSWHSQSHKDINCVSVAALKNHPEGDPSLPLAKKDWYDKEGREGKYHLIDGARSPGKPNILPGKSSQKNKIVSTSSNKKAKSSKKASEKIGGFQNMSFEDFSSDDPGELPSEVSNQFEVRRHDSSRVVDLERKGSLKRRSNPFS</sequence>
<feature type="compositionally biased region" description="Pro residues" evidence="1">
    <location>
        <begin position="451"/>
        <end position="460"/>
    </location>
</feature>
<feature type="region of interest" description="Disordered" evidence="1">
    <location>
        <begin position="682"/>
        <end position="979"/>
    </location>
</feature>
<dbReference type="InterPro" id="IPR011009">
    <property type="entry name" value="Kinase-like_dom_sf"/>
</dbReference>
<feature type="compositionally biased region" description="Basic and acidic residues" evidence="1">
    <location>
        <begin position="892"/>
        <end position="903"/>
    </location>
</feature>
<feature type="compositionally biased region" description="Basic and acidic residues" evidence="1">
    <location>
        <begin position="716"/>
        <end position="726"/>
    </location>
</feature>
<protein>
    <submittedName>
        <fullName evidence="3">AP2-associated protein kinase 1</fullName>
    </submittedName>
</protein>
<dbReference type="Proteomes" id="UP001219518">
    <property type="component" value="Unassembled WGS sequence"/>
</dbReference>
<gene>
    <name evidence="3" type="ORF">KUF71_002096</name>
</gene>
<feature type="compositionally biased region" description="Polar residues" evidence="1">
    <location>
        <begin position="967"/>
        <end position="979"/>
    </location>
</feature>
<dbReference type="SUPFAM" id="SSF56112">
    <property type="entry name" value="Protein kinase-like (PK-like)"/>
    <property type="match status" value="1"/>
</dbReference>
<dbReference type="GO" id="GO:0004672">
    <property type="term" value="F:protein kinase activity"/>
    <property type="evidence" value="ECO:0007669"/>
    <property type="project" value="InterPro"/>
</dbReference>
<dbReference type="PROSITE" id="PS50011">
    <property type="entry name" value="PROTEIN_KINASE_DOM"/>
    <property type="match status" value="1"/>
</dbReference>
<feature type="compositionally biased region" description="Low complexity" evidence="1">
    <location>
        <begin position="685"/>
        <end position="696"/>
    </location>
</feature>
<evidence type="ECO:0000313" key="3">
    <source>
        <dbReference type="EMBL" id="KAK3923687.1"/>
    </source>
</evidence>
<feature type="compositionally biased region" description="Basic and acidic residues" evidence="1">
    <location>
        <begin position="755"/>
        <end position="766"/>
    </location>
</feature>
<dbReference type="CDD" id="cd14037">
    <property type="entry name" value="STKc_NAK_like"/>
    <property type="match status" value="1"/>
</dbReference>
<dbReference type="SMART" id="SM00220">
    <property type="entry name" value="S_TKc"/>
    <property type="match status" value="1"/>
</dbReference>
<dbReference type="Gene3D" id="1.10.510.10">
    <property type="entry name" value="Transferase(Phosphotransferase) domain 1"/>
    <property type="match status" value="1"/>
</dbReference>
<evidence type="ECO:0000256" key="1">
    <source>
        <dbReference type="SAM" id="MobiDB-lite"/>
    </source>
</evidence>
<proteinExistence type="predicted"/>
<dbReference type="GO" id="GO:0005524">
    <property type="term" value="F:ATP binding"/>
    <property type="evidence" value="ECO:0007669"/>
    <property type="project" value="InterPro"/>
</dbReference>
<comment type="caution">
    <text evidence="3">The sequence shown here is derived from an EMBL/GenBank/DDBJ whole genome shotgun (WGS) entry which is preliminary data.</text>
</comment>
<feature type="region of interest" description="Disordered" evidence="1">
    <location>
        <begin position="1236"/>
        <end position="1308"/>
    </location>
</feature>
<feature type="compositionally biased region" description="Acidic residues" evidence="1">
    <location>
        <begin position="846"/>
        <end position="856"/>
    </location>
</feature>
<dbReference type="EMBL" id="JAHWGI010001149">
    <property type="protein sequence ID" value="KAK3923687.1"/>
    <property type="molecule type" value="Genomic_DNA"/>
</dbReference>
<feature type="region of interest" description="Disordered" evidence="1">
    <location>
        <begin position="343"/>
        <end position="541"/>
    </location>
</feature>
<feature type="compositionally biased region" description="Polar residues" evidence="1">
    <location>
        <begin position="878"/>
        <end position="887"/>
    </location>
</feature>